<feature type="non-terminal residue" evidence="2">
    <location>
        <position position="105"/>
    </location>
</feature>
<sequence length="105" mass="11870">MSRVPLITIRLTLNLLSVIKCIVIFKFPLIIMSDSIRCSAPPTYLRRKRSHSDPENREVEKKPKLNQKTKNLDTSRSSEDLSIYSGSSGLLVSILLKVVNRLSNS</sequence>
<proteinExistence type="predicted"/>
<organism evidence="2">
    <name type="scientific">Cyprideis torosa</name>
    <dbReference type="NCBI Taxonomy" id="163714"/>
    <lineage>
        <taxon>Eukaryota</taxon>
        <taxon>Metazoa</taxon>
        <taxon>Ecdysozoa</taxon>
        <taxon>Arthropoda</taxon>
        <taxon>Crustacea</taxon>
        <taxon>Oligostraca</taxon>
        <taxon>Ostracoda</taxon>
        <taxon>Podocopa</taxon>
        <taxon>Podocopida</taxon>
        <taxon>Cytherocopina</taxon>
        <taxon>Cytheroidea</taxon>
        <taxon>Cytherideidae</taxon>
        <taxon>Cyprideis</taxon>
    </lineage>
</organism>
<reference evidence="2" key="1">
    <citation type="submission" date="2020-11" db="EMBL/GenBank/DDBJ databases">
        <authorList>
            <person name="Tran Van P."/>
        </authorList>
    </citation>
    <scope>NUCLEOTIDE SEQUENCE</scope>
</reference>
<evidence type="ECO:0000256" key="1">
    <source>
        <dbReference type="SAM" id="MobiDB-lite"/>
    </source>
</evidence>
<dbReference type="AlphaFoldDB" id="A0A7R8W333"/>
<accession>A0A7R8W333</accession>
<dbReference type="EMBL" id="OB660274">
    <property type="protein sequence ID" value="CAD7223915.1"/>
    <property type="molecule type" value="Genomic_DNA"/>
</dbReference>
<name>A0A7R8W333_9CRUS</name>
<feature type="compositionally biased region" description="Basic and acidic residues" evidence="1">
    <location>
        <begin position="70"/>
        <end position="79"/>
    </location>
</feature>
<gene>
    <name evidence="2" type="ORF">CTOB1V02_LOCUS1888</name>
</gene>
<protein>
    <submittedName>
        <fullName evidence="2">Uncharacterized protein</fullName>
    </submittedName>
</protein>
<feature type="region of interest" description="Disordered" evidence="1">
    <location>
        <begin position="43"/>
        <end position="80"/>
    </location>
</feature>
<evidence type="ECO:0000313" key="2">
    <source>
        <dbReference type="EMBL" id="CAD7223915.1"/>
    </source>
</evidence>
<feature type="compositionally biased region" description="Basic and acidic residues" evidence="1">
    <location>
        <begin position="51"/>
        <end position="63"/>
    </location>
</feature>